<dbReference type="SMART" id="SM00880">
    <property type="entry name" value="CHAD"/>
    <property type="match status" value="1"/>
</dbReference>
<protein>
    <submittedName>
        <fullName evidence="2">CHAD domain-containing protein</fullName>
    </submittedName>
</protein>
<dbReference type="InterPro" id="IPR038186">
    <property type="entry name" value="CHAD_dom_sf"/>
</dbReference>
<accession>A0A1G8MMT7</accession>
<dbReference type="Pfam" id="PF05235">
    <property type="entry name" value="CHAD"/>
    <property type="match status" value="1"/>
</dbReference>
<dbReference type="Proteomes" id="UP000199636">
    <property type="component" value="Unassembled WGS sequence"/>
</dbReference>
<evidence type="ECO:0000313" key="2">
    <source>
        <dbReference type="EMBL" id="SDI69261.1"/>
    </source>
</evidence>
<dbReference type="EMBL" id="FNDS01000016">
    <property type="protein sequence ID" value="SDI69261.1"/>
    <property type="molecule type" value="Genomic_DNA"/>
</dbReference>
<evidence type="ECO:0000313" key="3">
    <source>
        <dbReference type="Proteomes" id="UP000199636"/>
    </source>
</evidence>
<dbReference type="PANTHER" id="PTHR39339:SF1">
    <property type="entry name" value="CHAD DOMAIN-CONTAINING PROTEIN"/>
    <property type="match status" value="1"/>
</dbReference>
<sequence>MDFLDVVVARVIGIEVDLFHAYARVVSETDAEALHDFRIGQRRLRSLLKTLGMKSISADLEKATSAVGKMTTPVRDLEVMAEELERHGLIELAQLRRLKVSYWYKTADENPLIRGLFTELADWPDTFRREIGYIHIRHLKKRTTRSISRQLQRLSLALSDPAHDRHDIRLRIKHARYSQEAYPELYPLPGHLLSELKKLQSSLGSWHDCHQWCLKAKVEPDLEALIATWSQAKSEALQAAEQRITPLAVELAKFLELKAT</sequence>
<keyword evidence="3" id="KW-1185">Reference proteome</keyword>
<dbReference type="OrthoDB" id="8587394at2"/>
<dbReference type="PANTHER" id="PTHR39339">
    <property type="entry name" value="SLR1444 PROTEIN"/>
    <property type="match status" value="1"/>
</dbReference>
<dbReference type="PROSITE" id="PS51708">
    <property type="entry name" value="CHAD"/>
    <property type="match status" value="1"/>
</dbReference>
<proteinExistence type="predicted"/>
<evidence type="ECO:0000259" key="1">
    <source>
        <dbReference type="PROSITE" id="PS51708"/>
    </source>
</evidence>
<gene>
    <name evidence="2" type="ORF">SAMN05216272_11629</name>
</gene>
<organism evidence="2 3">
    <name type="scientific">Pseudomonas panipatensis</name>
    <dbReference type="NCBI Taxonomy" id="428992"/>
    <lineage>
        <taxon>Bacteria</taxon>
        <taxon>Pseudomonadati</taxon>
        <taxon>Pseudomonadota</taxon>
        <taxon>Gammaproteobacteria</taxon>
        <taxon>Pseudomonadales</taxon>
        <taxon>Pseudomonadaceae</taxon>
        <taxon>Pseudomonas</taxon>
    </lineage>
</organism>
<dbReference type="STRING" id="428992.SAMN05216272_11629"/>
<dbReference type="Gene3D" id="1.40.20.10">
    <property type="entry name" value="CHAD domain"/>
    <property type="match status" value="1"/>
</dbReference>
<dbReference type="RefSeq" id="WP_090267998.1">
    <property type="nucleotide sequence ID" value="NZ_FNDS01000016.1"/>
</dbReference>
<dbReference type="InterPro" id="IPR007899">
    <property type="entry name" value="CHAD_dom"/>
</dbReference>
<name>A0A1G8MMT7_9PSED</name>
<dbReference type="AlphaFoldDB" id="A0A1G8MMT7"/>
<reference evidence="3" key="1">
    <citation type="submission" date="2016-10" db="EMBL/GenBank/DDBJ databases">
        <authorList>
            <person name="Varghese N."/>
            <person name="Submissions S."/>
        </authorList>
    </citation>
    <scope>NUCLEOTIDE SEQUENCE [LARGE SCALE GENOMIC DNA]</scope>
    <source>
        <strain evidence="3">CCM 7469</strain>
    </source>
</reference>
<feature type="domain" description="CHAD" evidence="1">
    <location>
        <begin position="1"/>
        <end position="249"/>
    </location>
</feature>